<comment type="subcellular location">
    <subcellularLocation>
        <location evidence="1">Cytoplasm</location>
    </subcellularLocation>
</comment>
<gene>
    <name evidence="10" type="ORF">FisN_10Hh238</name>
</gene>
<dbReference type="InterPro" id="IPR003959">
    <property type="entry name" value="ATPase_AAA_core"/>
</dbReference>
<dbReference type="FunFam" id="1.10.8.60:FF:000005">
    <property type="entry name" value="26S protease regulatory subunit 7"/>
    <property type="match status" value="1"/>
</dbReference>
<feature type="region of interest" description="Disordered" evidence="8">
    <location>
        <begin position="1"/>
        <end position="28"/>
    </location>
</feature>
<proteinExistence type="inferred from homology"/>
<dbReference type="Pfam" id="PF17862">
    <property type="entry name" value="AAA_lid_3"/>
    <property type="match status" value="1"/>
</dbReference>
<evidence type="ECO:0000256" key="3">
    <source>
        <dbReference type="ARBA" id="ARBA00022490"/>
    </source>
</evidence>
<dbReference type="InterPro" id="IPR027417">
    <property type="entry name" value="P-loop_NTPase"/>
</dbReference>
<name>A0A1Z5JXT2_FISSO</name>
<dbReference type="InParanoid" id="A0A1Z5JXT2"/>
<keyword evidence="4 7" id="KW-0547">Nucleotide-binding</keyword>
<dbReference type="GO" id="GO:0016887">
    <property type="term" value="F:ATP hydrolysis activity"/>
    <property type="evidence" value="ECO:0007669"/>
    <property type="project" value="InterPro"/>
</dbReference>
<dbReference type="SUPFAM" id="SSF52540">
    <property type="entry name" value="P-loop containing nucleoside triphosphate hydrolases"/>
    <property type="match status" value="1"/>
</dbReference>
<dbReference type="FunCoup" id="A0A1Z5JXT2">
    <property type="interactions" value="1012"/>
</dbReference>
<dbReference type="Gene3D" id="1.10.8.60">
    <property type="match status" value="1"/>
</dbReference>
<dbReference type="CDD" id="cd19502">
    <property type="entry name" value="RecA-like_PAN_like"/>
    <property type="match status" value="1"/>
</dbReference>
<dbReference type="Gene3D" id="2.40.50.140">
    <property type="entry name" value="Nucleic acid-binding proteins"/>
    <property type="match status" value="1"/>
</dbReference>
<dbReference type="Pfam" id="PF21236">
    <property type="entry name" value="OB_PRS7"/>
    <property type="match status" value="1"/>
</dbReference>
<dbReference type="Gene3D" id="3.40.50.300">
    <property type="entry name" value="P-loop containing nucleotide triphosphate hydrolases"/>
    <property type="match status" value="1"/>
</dbReference>
<evidence type="ECO:0000256" key="5">
    <source>
        <dbReference type="ARBA" id="ARBA00022840"/>
    </source>
</evidence>
<evidence type="ECO:0000256" key="4">
    <source>
        <dbReference type="ARBA" id="ARBA00022741"/>
    </source>
</evidence>
<dbReference type="InterPro" id="IPR003593">
    <property type="entry name" value="AAA+_ATPase"/>
</dbReference>
<sequence length="447" mass="49555">MSGECQTKNVGDYDEEEKEDTPPPLDEGDIALLKSYGLGPYSAKIKTLEEEIKKHQQTVKDLIGIKESDTGLSPPSMWDLVGDKQMMSEEAPLQVARCTKIITTEVEDVDSTSNNNSNNAPNKYVINVKQIAKFVVGLGERVAPTDIEEGMRVGVDRSKYSIQIPLPPRIDPTVSLMTVEDKPDVTYDDVGGAKDAMEKLREVLELPLLHPERFVTLGIDPPKGVLLYGPPGTGKTLSARAVANRTDACFIRVIGSELVQKYVGEGARMVRELFTMARSKRACIIFFDEIDAIGGARSSGDDNGNDNEVQRTMLQIVTELDGFDARGNIKVLMATNRPDTLDPALLRPGRLDRKVEFGLPDLEGRGHILKIHSKRMNCDRDIRFELIARLCPNTTGAELHSVCTEAGMYAIRARRKSVSEKDFLESVNKVVKGYKKFSSTPKYMVYN</sequence>
<dbReference type="OrthoDB" id="1937997at2759"/>
<dbReference type="PROSITE" id="PS00674">
    <property type="entry name" value="AAA"/>
    <property type="match status" value="1"/>
</dbReference>
<evidence type="ECO:0000256" key="6">
    <source>
        <dbReference type="ARBA" id="ARBA00022942"/>
    </source>
</evidence>
<dbReference type="FunFam" id="2.40.50.140:FF:000440">
    <property type="entry name" value="26S protease regulatory subunit 7"/>
    <property type="match status" value="1"/>
</dbReference>
<comment type="similarity">
    <text evidence="2 7">Belongs to the AAA ATPase family.</text>
</comment>
<keyword evidence="3" id="KW-0963">Cytoplasm</keyword>
<evidence type="ECO:0000256" key="7">
    <source>
        <dbReference type="RuleBase" id="RU003651"/>
    </source>
</evidence>
<organism evidence="10 11">
    <name type="scientific">Fistulifera solaris</name>
    <name type="common">Oleaginous diatom</name>
    <dbReference type="NCBI Taxonomy" id="1519565"/>
    <lineage>
        <taxon>Eukaryota</taxon>
        <taxon>Sar</taxon>
        <taxon>Stramenopiles</taxon>
        <taxon>Ochrophyta</taxon>
        <taxon>Bacillariophyta</taxon>
        <taxon>Bacillariophyceae</taxon>
        <taxon>Bacillariophycidae</taxon>
        <taxon>Naviculales</taxon>
        <taxon>Naviculaceae</taxon>
        <taxon>Fistulifera</taxon>
    </lineage>
</organism>
<dbReference type="InterPro" id="IPR050221">
    <property type="entry name" value="26S_Proteasome_ATPase"/>
</dbReference>
<evidence type="ECO:0000313" key="11">
    <source>
        <dbReference type="Proteomes" id="UP000198406"/>
    </source>
</evidence>
<dbReference type="InterPro" id="IPR003960">
    <property type="entry name" value="ATPase_AAA_CS"/>
</dbReference>
<evidence type="ECO:0000259" key="9">
    <source>
        <dbReference type="SMART" id="SM00382"/>
    </source>
</evidence>
<accession>A0A1Z5JXT2</accession>
<dbReference type="InterPro" id="IPR041569">
    <property type="entry name" value="AAA_lid_3"/>
</dbReference>
<dbReference type="Proteomes" id="UP000198406">
    <property type="component" value="Unassembled WGS sequence"/>
</dbReference>
<keyword evidence="6 10" id="KW-0647">Proteasome</keyword>
<feature type="domain" description="AAA+ ATPase" evidence="9">
    <location>
        <begin position="221"/>
        <end position="361"/>
    </location>
</feature>
<dbReference type="InterPro" id="IPR012340">
    <property type="entry name" value="NA-bd_OB-fold"/>
</dbReference>
<dbReference type="GO" id="GO:0000502">
    <property type="term" value="C:proteasome complex"/>
    <property type="evidence" value="ECO:0007669"/>
    <property type="project" value="UniProtKB-KW"/>
</dbReference>
<protein>
    <submittedName>
        <fullName evidence="10">26S proteasome regulatory subunit T1</fullName>
    </submittedName>
</protein>
<dbReference type="SMART" id="SM00382">
    <property type="entry name" value="AAA"/>
    <property type="match status" value="1"/>
</dbReference>
<keyword evidence="5 7" id="KW-0067">ATP-binding</keyword>
<evidence type="ECO:0000313" key="10">
    <source>
        <dbReference type="EMBL" id="GAX18561.1"/>
    </source>
</evidence>
<evidence type="ECO:0000256" key="2">
    <source>
        <dbReference type="ARBA" id="ARBA00006914"/>
    </source>
</evidence>
<dbReference type="InterPro" id="IPR048723">
    <property type="entry name" value="OB_PRS7"/>
</dbReference>
<evidence type="ECO:0000256" key="1">
    <source>
        <dbReference type="ARBA" id="ARBA00004496"/>
    </source>
</evidence>
<dbReference type="Pfam" id="PF00004">
    <property type="entry name" value="AAA"/>
    <property type="match status" value="1"/>
</dbReference>
<evidence type="ECO:0000256" key="8">
    <source>
        <dbReference type="SAM" id="MobiDB-lite"/>
    </source>
</evidence>
<dbReference type="GO" id="GO:0005524">
    <property type="term" value="F:ATP binding"/>
    <property type="evidence" value="ECO:0007669"/>
    <property type="project" value="UniProtKB-KW"/>
</dbReference>
<comment type="caution">
    <text evidence="10">The sequence shown here is derived from an EMBL/GenBank/DDBJ whole genome shotgun (WGS) entry which is preliminary data.</text>
</comment>
<dbReference type="GO" id="GO:0005737">
    <property type="term" value="C:cytoplasm"/>
    <property type="evidence" value="ECO:0007669"/>
    <property type="project" value="UniProtKB-SubCell"/>
</dbReference>
<dbReference type="PANTHER" id="PTHR23073">
    <property type="entry name" value="26S PROTEASOME REGULATORY SUBUNIT"/>
    <property type="match status" value="1"/>
</dbReference>
<dbReference type="FunFam" id="3.40.50.300:FF:000027">
    <property type="entry name" value="26S protease regulatory subunit 7"/>
    <property type="match status" value="1"/>
</dbReference>
<keyword evidence="11" id="KW-1185">Reference proteome</keyword>
<dbReference type="EMBL" id="BDSP01000131">
    <property type="protein sequence ID" value="GAX18561.1"/>
    <property type="molecule type" value="Genomic_DNA"/>
</dbReference>
<reference evidence="10 11" key="1">
    <citation type="journal article" date="2015" name="Plant Cell">
        <title>Oil accumulation by the oleaginous diatom Fistulifera solaris as revealed by the genome and transcriptome.</title>
        <authorList>
            <person name="Tanaka T."/>
            <person name="Maeda Y."/>
            <person name="Veluchamy A."/>
            <person name="Tanaka M."/>
            <person name="Abida H."/>
            <person name="Marechal E."/>
            <person name="Bowler C."/>
            <person name="Muto M."/>
            <person name="Sunaga Y."/>
            <person name="Tanaka M."/>
            <person name="Yoshino T."/>
            <person name="Taniguchi T."/>
            <person name="Fukuda Y."/>
            <person name="Nemoto M."/>
            <person name="Matsumoto M."/>
            <person name="Wong P.S."/>
            <person name="Aburatani S."/>
            <person name="Fujibuchi W."/>
        </authorList>
    </citation>
    <scope>NUCLEOTIDE SEQUENCE [LARGE SCALE GENOMIC DNA]</scope>
    <source>
        <strain evidence="10 11">JPCC DA0580</strain>
    </source>
</reference>
<dbReference type="AlphaFoldDB" id="A0A1Z5JXT2"/>